<feature type="domain" description="DUF5117" evidence="2">
    <location>
        <begin position="18"/>
        <end position="79"/>
    </location>
</feature>
<dbReference type="RefSeq" id="WP_157477058.1">
    <property type="nucleotide sequence ID" value="NZ_CP046566.1"/>
</dbReference>
<reference evidence="3 4" key="1">
    <citation type="submission" date="2019-11" db="EMBL/GenBank/DDBJ databases">
        <authorList>
            <person name="Im W.T."/>
        </authorList>
    </citation>
    <scope>NUCLEOTIDE SEQUENCE [LARGE SCALE GENOMIC DNA]</scope>
    <source>
        <strain evidence="3 4">SB-02</strain>
    </source>
</reference>
<dbReference type="GO" id="GO:0008237">
    <property type="term" value="F:metallopeptidase activity"/>
    <property type="evidence" value="ECO:0007669"/>
    <property type="project" value="InterPro"/>
</dbReference>
<dbReference type="InterPro" id="IPR034032">
    <property type="entry name" value="Zn_MMP-like_bac"/>
</dbReference>
<accession>A0A6I6GKD1</accession>
<keyword evidence="4" id="KW-1185">Reference proteome</keyword>
<gene>
    <name evidence="3" type="ORF">GLV81_03920</name>
</gene>
<dbReference type="PANTHER" id="PTHR38478">
    <property type="entry name" value="PEPTIDASE M1A AND M12B"/>
    <property type="match status" value="1"/>
</dbReference>
<dbReference type="AlphaFoldDB" id="A0A6I6GKD1"/>
<evidence type="ECO:0000313" key="4">
    <source>
        <dbReference type="Proteomes" id="UP000426027"/>
    </source>
</evidence>
<organism evidence="3 4">
    <name type="scientific">Phnomibacter ginsenosidimutans</name>
    <dbReference type="NCBI Taxonomy" id="2676868"/>
    <lineage>
        <taxon>Bacteria</taxon>
        <taxon>Pseudomonadati</taxon>
        <taxon>Bacteroidota</taxon>
        <taxon>Chitinophagia</taxon>
        <taxon>Chitinophagales</taxon>
        <taxon>Chitinophagaceae</taxon>
        <taxon>Phnomibacter</taxon>
    </lineage>
</organism>
<dbReference type="PANTHER" id="PTHR38478:SF1">
    <property type="entry name" value="ZINC DEPENDENT METALLOPROTEASE DOMAIN LIPOPROTEIN"/>
    <property type="match status" value="1"/>
</dbReference>
<dbReference type="InterPro" id="IPR033413">
    <property type="entry name" value="DUF5117"/>
</dbReference>
<dbReference type="InterPro" id="IPR024079">
    <property type="entry name" value="MetalloPept_cat_dom_sf"/>
</dbReference>
<proteinExistence type="predicted"/>
<evidence type="ECO:0000313" key="3">
    <source>
        <dbReference type="EMBL" id="QGW27362.1"/>
    </source>
</evidence>
<name>A0A6I6GKD1_9BACT</name>
<dbReference type="SUPFAM" id="SSF55486">
    <property type="entry name" value="Metalloproteases ('zincins'), catalytic domain"/>
    <property type="match status" value="1"/>
</dbReference>
<feature type="domain" description="EcxA zinc-binding" evidence="1">
    <location>
        <begin position="214"/>
        <end position="521"/>
    </location>
</feature>
<dbReference type="KEGG" id="fls:GLV81_03920"/>
<dbReference type="EMBL" id="CP046566">
    <property type="protein sequence ID" value="QGW27362.1"/>
    <property type="molecule type" value="Genomic_DNA"/>
</dbReference>
<dbReference type="InterPro" id="IPR032534">
    <property type="entry name" value="EcxA_zinc-bd"/>
</dbReference>
<dbReference type="Proteomes" id="UP000426027">
    <property type="component" value="Chromosome"/>
</dbReference>
<evidence type="ECO:0000259" key="2">
    <source>
        <dbReference type="Pfam" id="PF17148"/>
    </source>
</evidence>
<sequence length="617" mass="70069">MLRHLHWVVLQQAFGFGSSSDPATFELNSSIIALPKTPMKSRYFDARVGYFSTSYVDFDANPQGVKSVTLARRWRLEPKPEDVEKYKRGELVEPQKPIIYYIDPTTPKKWIPYLIQGVNDWQAAFEKAGFKNAVMAKMPPTKDEDSTWSLEDARYSAIVYKPSDVPNASGPNVQDPRSGEIMESHINWYHNVMKLVHDWYMVQTAAVDPRARKMVFDDELMGQLIRFVSSHEVGHTLGLRHNFGSSSTVPVEKLRDKAWVEANGHTPSIMDYARFNYVAQPEDNITEKGLFPRISDYDMWAIEWGYRWYDTKTADDDKETLNKLTIEKLKNPRNWWGDGESWGDDPRSQTEDLGDNAMKASSYGIKNLQRILPNLYEWTKQSGEAYDDYQNMYGQVVSQFGRYIGHVSRYIGGLERTPKTVEQDGAVYTFTSKAKQKEAMSWIQNNVFKTPTWVIDAKYTSLTNQAPQTVISSLQSRALATMFSSNTASKLLRFEAEKPAEAYTLNEMMTDLRKGVFSEVAAKKPVDIYRRALQKDYTERLISLMAPPSAPQQIAPGITIQIGGGVSTTSDALSIVKAQLKTLQAELKAALPTVTDASTKMHLSDLIDRIDRAMKKD</sequence>
<dbReference type="Gene3D" id="3.40.390.10">
    <property type="entry name" value="Collagenase (Catalytic Domain)"/>
    <property type="match status" value="1"/>
</dbReference>
<evidence type="ECO:0000259" key="1">
    <source>
        <dbReference type="Pfam" id="PF16313"/>
    </source>
</evidence>
<protein>
    <submittedName>
        <fullName evidence="3">DUF5117 domain-containing protein</fullName>
    </submittedName>
</protein>
<dbReference type="Pfam" id="PF16313">
    <property type="entry name" value="DUF4953"/>
    <property type="match status" value="1"/>
</dbReference>
<dbReference type="CDD" id="cd04276">
    <property type="entry name" value="ZnMc_MMP_like_2"/>
    <property type="match status" value="1"/>
</dbReference>
<dbReference type="Pfam" id="PF17148">
    <property type="entry name" value="DUF5117"/>
    <property type="match status" value="1"/>
</dbReference>